<gene>
    <name evidence="2" type="ORF">B5M42_05135</name>
</gene>
<dbReference type="GO" id="GO:0016787">
    <property type="term" value="F:hydrolase activity"/>
    <property type="evidence" value="ECO:0007669"/>
    <property type="project" value="InterPro"/>
</dbReference>
<keyword evidence="3" id="KW-1185">Reference proteome</keyword>
<dbReference type="AlphaFoldDB" id="A0A4Y8Q8G1"/>
<evidence type="ECO:0000259" key="1">
    <source>
        <dbReference type="Pfam" id="PF01738"/>
    </source>
</evidence>
<name>A0A4Y8Q8G1_9BACL</name>
<protein>
    <submittedName>
        <fullName evidence="2">Carboxylesterase</fullName>
    </submittedName>
</protein>
<dbReference type="EMBL" id="MYFO01000004">
    <property type="protein sequence ID" value="TFE90655.1"/>
    <property type="molecule type" value="Genomic_DNA"/>
</dbReference>
<evidence type="ECO:0000313" key="3">
    <source>
        <dbReference type="Proteomes" id="UP000298246"/>
    </source>
</evidence>
<dbReference type="InterPro" id="IPR029058">
    <property type="entry name" value="AB_hydrolase_fold"/>
</dbReference>
<proteinExistence type="predicted"/>
<organism evidence="2 3">
    <name type="scientific">Paenibacillus athensensis</name>
    <dbReference type="NCBI Taxonomy" id="1967502"/>
    <lineage>
        <taxon>Bacteria</taxon>
        <taxon>Bacillati</taxon>
        <taxon>Bacillota</taxon>
        <taxon>Bacilli</taxon>
        <taxon>Bacillales</taxon>
        <taxon>Paenibacillaceae</taxon>
        <taxon>Paenibacillus</taxon>
    </lineage>
</organism>
<dbReference type="Proteomes" id="UP000298246">
    <property type="component" value="Unassembled WGS sequence"/>
</dbReference>
<dbReference type="Gene3D" id="3.40.50.1820">
    <property type="entry name" value="alpha/beta hydrolase"/>
    <property type="match status" value="1"/>
</dbReference>
<dbReference type="RefSeq" id="WP_134750417.1">
    <property type="nucleotide sequence ID" value="NZ_MYFO02000008.1"/>
</dbReference>
<dbReference type="InterPro" id="IPR002925">
    <property type="entry name" value="Dienelactn_hydro"/>
</dbReference>
<accession>A0A4Y8Q8G1</accession>
<dbReference type="SUPFAM" id="SSF53474">
    <property type="entry name" value="alpha/beta-Hydrolases"/>
    <property type="match status" value="1"/>
</dbReference>
<sequence length="202" mass="21991">MIHLYEPATQADLPTLVLLHGTGANERDLLPLAAHIAPGAGLLALRGNVSENGMLRFFRRIAEGVFDEEDLVFRTRELYAFLDEAADRYGLNRRRFVALGYSNGANIAASLLLHYSDAFQGAMLHHPMVPIRGVGPADISGLPVFIGAGRNDPICKPQETEELTGMLRQGGAEVEVHWEYAGHHLTASEADAAAAWFGKQFA</sequence>
<reference evidence="2 3" key="1">
    <citation type="submission" date="2017-03" db="EMBL/GenBank/DDBJ databases">
        <title>Isolation of Levoglucosan Utilizing Bacteria.</title>
        <authorList>
            <person name="Arya A.S."/>
        </authorList>
    </citation>
    <scope>NUCLEOTIDE SEQUENCE [LARGE SCALE GENOMIC DNA]</scope>
    <source>
        <strain evidence="2 3">MEC069</strain>
    </source>
</reference>
<dbReference type="Pfam" id="PF01738">
    <property type="entry name" value="DLH"/>
    <property type="match status" value="1"/>
</dbReference>
<dbReference type="OrthoDB" id="9796570at2"/>
<feature type="domain" description="Dienelactone hydrolase" evidence="1">
    <location>
        <begin position="80"/>
        <end position="191"/>
    </location>
</feature>
<comment type="caution">
    <text evidence="2">The sequence shown here is derived from an EMBL/GenBank/DDBJ whole genome shotgun (WGS) entry which is preliminary data.</text>
</comment>
<evidence type="ECO:0000313" key="2">
    <source>
        <dbReference type="EMBL" id="TFE90655.1"/>
    </source>
</evidence>